<dbReference type="Gene3D" id="3.30.70.330">
    <property type="match status" value="1"/>
</dbReference>
<feature type="domain" description="RRM" evidence="6">
    <location>
        <begin position="42"/>
        <end position="120"/>
    </location>
</feature>
<comment type="caution">
    <text evidence="7">The sequence shown here is derived from an EMBL/GenBank/DDBJ whole genome shotgun (WGS) entry which is preliminary data.</text>
</comment>
<dbReference type="PANTHER" id="PTHR46754">
    <property type="entry name" value="MKI67 FHA DOMAIN-INTERACTING NUCLEOLAR PHOSPHOPROTEIN"/>
    <property type="match status" value="1"/>
</dbReference>
<dbReference type="EMBL" id="CATNWA010014494">
    <property type="protein sequence ID" value="CAI9572436.1"/>
    <property type="molecule type" value="Genomic_DNA"/>
</dbReference>
<feature type="region of interest" description="Disordered" evidence="5">
    <location>
        <begin position="223"/>
        <end position="314"/>
    </location>
</feature>
<feature type="compositionally biased region" description="Polar residues" evidence="5">
    <location>
        <begin position="301"/>
        <end position="314"/>
    </location>
</feature>
<name>A0ABN9DLQ6_9NEOB</name>
<dbReference type="Pfam" id="PF12196">
    <property type="entry name" value="hNIFK_binding"/>
    <property type="match status" value="1"/>
</dbReference>
<dbReference type="PROSITE" id="PS50102">
    <property type="entry name" value="RRM"/>
    <property type="match status" value="1"/>
</dbReference>
<evidence type="ECO:0000256" key="4">
    <source>
        <dbReference type="PROSITE-ProRule" id="PRU00176"/>
    </source>
</evidence>
<evidence type="ECO:0000256" key="2">
    <source>
        <dbReference type="ARBA" id="ARBA00022884"/>
    </source>
</evidence>
<dbReference type="InterPro" id="IPR021043">
    <property type="entry name" value="NIFK_FHA_Ki67-binding"/>
</dbReference>
<evidence type="ECO:0000313" key="7">
    <source>
        <dbReference type="EMBL" id="CAI9572436.1"/>
    </source>
</evidence>
<comment type="subcellular location">
    <subcellularLocation>
        <location evidence="1">Nucleus</location>
        <location evidence="1">Nucleolus</location>
    </subcellularLocation>
</comment>
<keyword evidence="3" id="KW-0539">Nucleus</keyword>
<keyword evidence="2 4" id="KW-0694">RNA-binding</keyword>
<organism evidence="7 8">
    <name type="scientific">Staurois parvus</name>
    <dbReference type="NCBI Taxonomy" id="386267"/>
    <lineage>
        <taxon>Eukaryota</taxon>
        <taxon>Metazoa</taxon>
        <taxon>Chordata</taxon>
        <taxon>Craniata</taxon>
        <taxon>Vertebrata</taxon>
        <taxon>Euteleostomi</taxon>
        <taxon>Amphibia</taxon>
        <taxon>Batrachia</taxon>
        <taxon>Anura</taxon>
        <taxon>Neobatrachia</taxon>
        <taxon>Ranoidea</taxon>
        <taxon>Ranidae</taxon>
        <taxon>Staurois</taxon>
    </lineage>
</organism>
<protein>
    <recommendedName>
        <fullName evidence="6">RRM domain-containing protein</fullName>
    </recommendedName>
</protein>
<gene>
    <name evidence="7" type="ORF">SPARVUS_LOCUS7441034</name>
</gene>
<dbReference type="CDD" id="cd12307">
    <property type="entry name" value="RRM_NIFK_like"/>
    <property type="match status" value="1"/>
</dbReference>
<dbReference type="Pfam" id="PF00076">
    <property type="entry name" value="RRM_1"/>
    <property type="match status" value="1"/>
</dbReference>
<dbReference type="InterPro" id="IPR012677">
    <property type="entry name" value="Nucleotide-bd_a/b_plait_sf"/>
</dbReference>
<evidence type="ECO:0000313" key="8">
    <source>
        <dbReference type="Proteomes" id="UP001162483"/>
    </source>
</evidence>
<evidence type="ECO:0000256" key="5">
    <source>
        <dbReference type="SAM" id="MobiDB-lite"/>
    </source>
</evidence>
<dbReference type="SMART" id="SM00360">
    <property type="entry name" value="RRM"/>
    <property type="match status" value="1"/>
</dbReference>
<dbReference type="SUPFAM" id="SSF54928">
    <property type="entry name" value="RNA-binding domain, RBD"/>
    <property type="match status" value="1"/>
</dbReference>
<evidence type="ECO:0000256" key="3">
    <source>
        <dbReference type="ARBA" id="ARBA00023242"/>
    </source>
</evidence>
<sequence length="314" mass="36092">MSEEKVSAGPLLSLDPKLQGEFQERVRKIRKKGRQSEKLTPGVLYIGHIPRLLFEPQLREYFSQFGTVTRFRLSRSKKTGNPKGYAYIEFECEDVAKIVADTMNNYLFCERLLKCEFIPPEKVHPKVFIGCNSKFKKPSLPAVTRYNRNRSEQQQQKMTKKMLEKERNLRKRLAEKGIDYDFPGFVSVLESFSQFQIKHTSFCIQAPTPECTPTVLERRRSARLEAPEDSDDDEIVVNLPKDKTPSKKKSKPRKSTPPETPKDRNNEVAVNSPEVKTSSRKKSKPSKSAPPETPKDRNDEVTLNSPEVKTSSRK</sequence>
<accession>A0ABN9DLQ6</accession>
<keyword evidence="8" id="KW-1185">Reference proteome</keyword>
<evidence type="ECO:0000259" key="6">
    <source>
        <dbReference type="PROSITE" id="PS50102"/>
    </source>
</evidence>
<dbReference type="InterPro" id="IPR035979">
    <property type="entry name" value="RBD_domain_sf"/>
</dbReference>
<dbReference type="InterPro" id="IPR000504">
    <property type="entry name" value="RRM_dom"/>
</dbReference>
<reference evidence="7" key="1">
    <citation type="submission" date="2023-05" db="EMBL/GenBank/DDBJ databases">
        <authorList>
            <person name="Stuckert A."/>
        </authorList>
    </citation>
    <scope>NUCLEOTIDE SEQUENCE</scope>
</reference>
<dbReference type="Proteomes" id="UP001162483">
    <property type="component" value="Unassembled WGS sequence"/>
</dbReference>
<proteinExistence type="predicted"/>
<evidence type="ECO:0000256" key="1">
    <source>
        <dbReference type="ARBA" id="ARBA00004604"/>
    </source>
</evidence>